<sequence>MRTVIVADTGPLIALAKIDQLSLLSQLYQTITLPETVFLEATKDNAWQDAMHIHNFVQQYAKVVPDQQTQTVKDLFLRLDAGESQALALADSLHCPVLLDERRGRVVAKQMKLEIVGTLGLLITAKQEGLVPGIGSLLNAMSNNGYRLSPALIQQALEIAGEA</sequence>
<dbReference type="Pfam" id="PF11848">
    <property type="entry name" value="DUF3368"/>
    <property type="match status" value="1"/>
</dbReference>
<name>A0A6S6SE08_9GAMM</name>
<organism evidence="1">
    <name type="scientific">uncultured Thiotrichaceae bacterium</name>
    <dbReference type="NCBI Taxonomy" id="298394"/>
    <lineage>
        <taxon>Bacteria</taxon>
        <taxon>Pseudomonadati</taxon>
        <taxon>Pseudomonadota</taxon>
        <taxon>Gammaproteobacteria</taxon>
        <taxon>Thiotrichales</taxon>
        <taxon>Thiotrichaceae</taxon>
        <taxon>environmental samples</taxon>
    </lineage>
</organism>
<dbReference type="EMBL" id="CACVAY010000007">
    <property type="protein sequence ID" value="CAA6801068.1"/>
    <property type="molecule type" value="Genomic_DNA"/>
</dbReference>
<dbReference type="PANTHER" id="PTHR39550">
    <property type="entry name" value="SLL0658 PROTEIN"/>
    <property type="match status" value="1"/>
</dbReference>
<evidence type="ECO:0000313" key="1">
    <source>
        <dbReference type="EMBL" id="CAA6801068.1"/>
    </source>
</evidence>
<protein>
    <submittedName>
        <fullName evidence="1">DUF3368 domain-containing protein</fullName>
    </submittedName>
</protein>
<dbReference type="AlphaFoldDB" id="A0A6S6SE08"/>
<accession>A0A6S6SE08</accession>
<reference evidence="1" key="1">
    <citation type="submission" date="2020-01" db="EMBL/GenBank/DDBJ databases">
        <authorList>
            <person name="Meier V. D."/>
            <person name="Meier V D."/>
        </authorList>
    </citation>
    <scope>NUCLEOTIDE SEQUENCE</scope>
    <source>
        <strain evidence="1">HLG_WM_MAG_07</strain>
    </source>
</reference>
<proteinExistence type="predicted"/>
<gene>
    <name evidence="1" type="ORF">HELGO_WM10501</name>
</gene>
<dbReference type="PANTHER" id="PTHR39550:SF1">
    <property type="entry name" value="SLL0658 PROTEIN"/>
    <property type="match status" value="1"/>
</dbReference>
<dbReference type="InterPro" id="IPR021799">
    <property type="entry name" value="PIN-like_prokaryotic"/>
</dbReference>